<proteinExistence type="predicted"/>
<dbReference type="EMBL" id="AHJE01000002">
    <property type="protein sequence ID" value="EHP44819.1"/>
    <property type="molecule type" value="Genomic_DNA"/>
</dbReference>
<evidence type="ECO:0000256" key="1">
    <source>
        <dbReference type="SAM" id="MobiDB-lite"/>
    </source>
</evidence>
<feature type="region of interest" description="Disordered" evidence="1">
    <location>
        <begin position="25"/>
        <end position="57"/>
    </location>
</feature>
<evidence type="ECO:0000313" key="2">
    <source>
        <dbReference type="EMBL" id="EHP44819.1"/>
    </source>
</evidence>
<evidence type="ECO:0000313" key="3">
    <source>
        <dbReference type="Proteomes" id="UP000005808"/>
    </source>
</evidence>
<sequence length="75" mass="7777">MGTGWAGRGMKHPLSLLARDEAAWTGTGPGLCPGGGSDAAPQAEAGDAARREEEDFRGESNKILQILTIGEARLV</sequence>
<name>H1RY46_9BURK</name>
<organism evidence="2 3">
    <name type="scientific">Cupriavidus basilensis OR16</name>
    <dbReference type="NCBI Taxonomy" id="1127483"/>
    <lineage>
        <taxon>Bacteria</taxon>
        <taxon>Pseudomonadati</taxon>
        <taxon>Pseudomonadota</taxon>
        <taxon>Betaproteobacteria</taxon>
        <taxon>Burkholderiales</taxon>
        <taxon>Burkholderiaceae</taxon>
        <taxon>Cupriavidus</taxon>
    </lineage>
</organism>
<feature type="compositionally biased region" description="Gly residues" evidence="1">
    <location>
        <begin position="27"/>
        <end position="37"/>
    </location>
</feature>
<gene>
    <name evidence="2" type="ORF">OR16_00815</name>
</gene>
<protein>
    <submittedName>
        <fullName evidence="2">Uncharacterized protein</fullName>
    </submittedName>
</protein>
<dbReference type="Proteomes" id="UP000005808">
    <property type="component" value="Unassembled WGS sequence"/>
</dbReference>
<feature type="compositionally biased region" description="Basic and acidic residues" evidence="1">
    <location>
        <begin position="47"/>
        <end position="57"/>
    </location>
</feature>
<dbReference type="AlphaFoldDB" id="H1RY46"/>
<comment type="caution">
    <text evidence="2">The sequence shown here is derived from an EMBL/GenBank/DDBJ whole genome shotgun (WGS) entry which is preliminary data.</text>
</comment>
<reference evidence="2 3" key="1">
    <citation type="journal article" date="2012" name="J. Bacteriol.">
        <title>De Novo Genome Project of Cupriavidus basilensis OR16.</title>
        <authorList>
            <person name="Cserhati M."/>
            <person name="Kriszt B."/>
            <person name="Szoboszlay S."/>
            <person name="Toth A."/>
            <person name="Szabo I."/>
            <person name="Tancsics A."/>
            <person name="Nagy I."/>
            <person name="Horvath B."/>
            <person name="Nagy I."/>
            <person name="Kukolya J."/>
        </authorList>
    </citation>
    <scope>NUCLEOTIDE SEQUENCE [LARGE SCALE GENOMIC DNA]</scope>
    <source>
        <strain evidence="2 3">OR16</strain>
    </source>
</reference>
<accession>H1RY46</accession>